<gene>
    <name evidence="3" type="ORF">S06H3_53951</name>
</gene>
<feature type="non-terminal residue" evidence="3">
    <location>
        <position position="148"/>
    </location>
</feature>
<dbReference type="SUPFAM" id="SSF52172">
    <property type="entry name" value="CheY-like"/>
    <property type="match status" value="1"/>
</dbReference>
<reference evidence="3" key="1">
    <citation type="journal article" date="2014" name="Front. Microbiol.">
        <title>High frequency of phylogenetically diverse reductive dehalogenase-homologous genes in deep subseafloor sedimentary metagenomes.</title>
        <authorList>
            <person name="Kawai M."/>
            <person name="Futagami T."/>
            <person name="Toyoda A."/>
            <person name="Takaki Y."/>
            <person name="Nishi S."/>
            <person name="Hori S."/>
            <person name="Arai W."/>
            <person name="Tsubouchi T."/>
            <person name="Morono Y."/>
            <person name="Uchiyama I."/>
            <person name="Ito T."/>
            <person name="Fujiyama A."/>
            <person name="Inagaki F."/>
            <person name="Takami H."/>
        </authorList>
    </citation>
    <scope>NUCLEOTIDE SEQUENCE</scope>
    <source>
        <strain evidence="3">Expedition CK06-06</strain>
    </source>
</reference>
<dbReference type="InterPro" id="IPR001789">
    <property type="entry name" value="Sig_transdc_resp-reg_receiver"/>
</dbReference>
<feature type="domain" description="Response regulatory" evidence="2">
    <location>
        <begin position="19"/>
        <end position="135"/>
    </location>
</feature>
<dbReference type="InterPro" id="IPR039420">
    <property type="entry name" value="WalR-like"/>
</dbReference>
<evidence type="ECO:0000256" key="1">
    <source>
        <dbReference type="ARBA" id="ARBA00023125"/>
    </source>
</evidence>
<keyword evidence="1" id="KW-0238">DNA-binding</keyword>
<sequence length="148" mass="15845">MTEMPSESDSDRGQRDKITIMLADDHPLLRQALADILNKQADFEIIAEAGDGEEAVKLATELVPDVVIMDISMPKLNGLEATRQIKARCPNVAILVLTVHSDSEHILGILEAGAAGYLTKSVFGKEVINAVRGVASGETVLSAPILQQ</sequence>
<comment type="caution">
    <text evidence="3">The sequence shown here is derived from an EMBL/GenBank/DDBJ whole genome shotgun (WGS) entry which is preliminary data.</text>
</comment>
<dbReference type="AlphaFoldDB" id="X1RTC7"/>
<evidence type="ECO:0000259" key="2">
    <source>
        <dbReference type="PROSITE" id="PS50110"/>
    </source>
</evidence>
<organism evidence="3">
    <name type="scientific">marine sediment metagenome</name>
    <dbReference type="NCBI Taxonomy" id="412755"/>
    <lineage>
        <taxon>unclassified sequences</taxon>
        <taxon>metagenomes</taxon>
        <taxon>ecological metagenomes</taxon>
    </lineage>
</organism>
<dbReference type="SMART" id="SM00448">
    <property type="entry name" value="REC"/>
    <property type="match status" value="1"/>
</dbReference>
<evidence type="ECO:0000313" key="3">
    <source>
        <dbReference type="EMBL" id="GAI58769.1"/>
    </source>
</evidence>
<dbReference type="PROSITE" id="PS50110">
    <property type="entry name" value="RESPONSE_REGULATORY"/>
    <property type="match status" value="1"/>
</dbReference>
<name>X1RTC7_9ZZZZ</name>
<dbReference type="CDD" id="cd17535">
    <property type="entry name" value="REC_NarL-like"/>
    <property type="match status" value="1"/>
</dbReference>
<protein>
    <recommendedName>
        <fullName evidence="2">Response regulatory domain-containing protein</fullName>
    </recommendedName>
</protein>
<dbReference type="EMBL" id="BARV01034452">
    <property type="protein sequence ID" value="GAI58769.1"/>
    <property type="molecule type" value="Genomic_DNA"/>
</dbReference>
<dbReference type="Gene3D" id="3.40.50.2300">
    <property type="match status" value="1"/>
</dbReference>
<accession>X1RTC7</accession>
<dbReference type="InterPro" id="IPR011006">
    <property type="entry name" value="CheY-like_superfamily"/>
</dbReference>
<dbReference type="Pfam" id="PF00072">
    <property type="entry name" value="Response_reg"/>
    <property type="match status" value="1"/>
</dbReference>
<dbReference type="InterPro" id="IPR058245">
    <property type="entry name" value="NreC/VraR/RcsB-like_REC"/>
</dbReference>
<dbReference type="PANTHER" id="PTHR43214">
    <property type="entry name" value="TWO-COMPONENT RESPONSE REGULATOR"/>
    <property type="match status" value="1"/>
</dbReference>
<dbReference type="GO" id="GO:0003677">
    <property type="term" value="F:DNA binding"/>
    <property type="evidence" value="ECO:0007669"/>
    <property type="project" value="UniProtKB-KW"/>
</dbReference>
<proteinExistence type="predicted"/>
<dbReference type="GO" id="GO:0000160">
    <property type="term" value="P:phosphorelay signal transduction system"/>
    <property type="evidence" value="ECO:0007669"/>
    <property type="project" value="InterPro"/>
</dbReference>